<gene>
    <name evidence="2" type="ORF">L0668_16475</name>
</gene>
<evidence type="ECO:0000313" key="3">
    <source>
        <dbReference type="Proteomes" id="UP001521137"/>
    </source>
</evidence>
<dbReference type="Proteomes" id="UP001521137">
    <property type="component" value="Unassembled WGS sequence"/>
</dbReference>
<keyword evidence="3" id="KW-1185">Reference proteome</keyword>
<dbReference type="NCBIfam" id="TIGR03501">
    <property type="entry name" value="GlyGly_CTERM"/>
    <property type="match status" value="1"/>
</dbReference>
<reference evidence="2 3" key="1">
    <citation type="submission" date="2022-01" db="EMBL/GenBank/DDBJ databases">
        <title>Paraglaciecola sp. G1-23.</title>
        <authorList>
            <person name="Jin M.S."/>
            <person name="Han D.M."/>
            <person name="Kim H.M."/>
            <person name="Jeon C.O."/>
        </authorList>
    </citation>
    <scope>NUCLEOTIDE SEQUENCE [LARGE SCALE GENOMIC DNA]</scope>
    <source>
        <strain evidence="2 3">G1-23</strain>
    </source>
</reference>
<sequence length="262" mass="29527">MTNTILTAISNKVINASLIIASSLLISTSLLAEQTDTSWSVKSTEKQFEQTSEKIEKSASGELLIQSMSKANATNISDSENSKNRQLANARTLTIRPNANNLDQTFWLYDAWITFHSDQDRDGFYNHFTVEFDADTEFNHAEVYARLYLAKGEVFKEYHSTSNFNIYADNNNDSFVVESELVTGFPSADYEVLIELYDAYNNQLVATLDGTNDADLYLLPLESANYEEVYVDQVVVIHESGGSLGWFSLLLVPLVALRKYFQ</sequence>
<comment type="caution">
    <text evidence="2">The sequence shown here is derived from an EMBL/GenBank/DDBJ whole genome shotgun (WGS) entry which is preliminary data.</text>
</comment>
<protein>
    <submittedName>
        <fullName evidence="2">Choice-of-anchor H family protein</fullName>
    </submittedName>
</protein>
<proteinExistence type="predicted"/>
<dbReference type="EMBL" id="JAKGAS010000010">
    <property type="protein sequence ID" value="MCF2949716.1"/>
    <property type="molecule type" value="Genomic_DNA"/>
</dbReference>
<organism evidence="2 3">
    <name type="scientific">Paraglaciecola algarum</name>
    <dbReference type="NCBI Taxonomy" id="3050085"/>
    <lineage>
        <taxon>Bacteria</taxon>
        <taxon>Pseudomonadati</taxon>
        <taxon>Pseudomonadota</taxon>
        <taxon>Gammaproteobacteria</taxon>
        <taxon>Alteromonadales</taxon>
        <taxon>Alteromonadaceae</taxon>
        <taxon>Paraglaciecola</taxon>
    </lineage>
</organism>
<evidence type="ECO:0000256" key="1">
    <source>
        <dbReference type="SAM" id="SignalP"/>
    </source>
</evidence>
<dbReference type="NCBIfam" id="NF038116">
    <property type="entry name" value="Sden1266_dom"/>
    <property type="match status" value="1"/>
</dbReference>
<keyword evidence="1" id="KW-0732">Signal</keyword>
<evidence type="ECO:0000313" key="2">
    <source>
        <dbReference type="EMBL" id="MCF2949716.1"/>
    </source>
</evidence>
<feature type="signal peptide" evidence="1">
    <location>
        <begin position="1"/>
        <end position="32"/>
    </location>
</feature>
<dbReference type="InterPro" id="IPR020008">
    <property type="entry name" value="GlyGly_CTERM"/>
</dbReference>
<accession>A0ABS9DA08</accession>
<feature type="chain" id="PRO_5046033805" evidence="1">
    <location>
        <begin position="33"/>
        <end position="262"/>
    </location>
</feature>
<name>A0ABS9DA08_9ALTE</name>
<dbReference type="RefSeq" id="WP_235313818.1">
    <property type="nucleotide sequence ID" value="NZ_JAKGAS010000010.1"/>
</dbReference>